<dbReference type="AlphaFoldDB" id="A0A1I5D6Y9"/>
<protein>
    <submittedName>
        <fullName evidence="1">Uncharacterized protein</fullName>
    </submittedName>
</protein>
<evidence type="ECO:0000313" key="2">
    <source>
        <dbReference type="Proteomes" id="UP000199153"/>
    </source>
</evidence>
<gene>
    <name evidence="1" type="ORF">SAMN05660413_03205</name>
</gene>
<sequence>MFYKIWVVLIFLTHPLICELYIIKDDYSKPINLIYLSQIHTKLHHDCS</sequence>
<evidence type="ECO:0000313" key="1">
    <source>
        <dbReference type="EMBL" id="SFN94963.1"/>
    </source>
</evidence>
<proteinExistence type="predicted"/>
<reference evidence="1 2" key="1">
    <citation type="submission" date="2016-10" db="EMBL/GenBank/DDBJ databases">
        <authorList>
            <person name="de Groot N.N."/>
        </authorList>
    </citation>
    <scope>NUCLEOTIDE SEQUENCE [LARGE SCALE GENOMIC DNA]</scope>
    <source>
        <strain evidence="1 2">DSM 17794</strain>
    </source>
</reference>
<organism evidence="1 2">
    <name type="scientific">Salegentibacter flavus</name>
    <dbReference type="NCBI Taxonomy" id="287099"/>
    <lineage>
        <taxon>Bacteria</taxon>
        <taxon>Pseudomonadati</taxon>
        <taxon>Bacteroidota</taxon>
        <taxon>Flavobacteriia</taxon>
        <taxon>Flavobacteriales</taxon>
        <taxon>Flavobacteriaceae</taxon>
        <taxon>Salegentibacter</taxon>
    </lineage>
</organism>
<dbReference type="EMBL" id="FOVL01000030">
    <property type="protein sequence ID" value="SFN94963.1"/>
    <property type="molecule type" value="Genomic_DNA"/>
</dbReference>
<keyword evidence="2" id="KW-1185">Reference proteome</keyword>
<accession>A0A1I5D6Y9</accession>
<name>A0A1I5D6Y9_9FLAO</name>
<dbReference type="Proteomes" id="UP000199153">
    <property type="component" value="Unassembled WGS sequence"/>
</dbReference>